<sequence>MVLSFRVLKSRSSSWRCALSVSTRPFPATPSPAFPGEYTHADIVTAQVPGPKSQQQLQRLAALQNTSAINFFADYVASKGNYLVDIDGNRFLDVYGQIASLPIGYNHPKILEAMSDKVNLAVLAQRPCLSVFPPADWVDSINETLLKVAPKRLKDVNTLMCGSCSNENAYKAVFMWFQSKQRGGRPPSEHDLETSMTHQLPGTPNLSILSFQGGFHGRLMGCLSTTHSKAIHKVDVPAFDWPVAPFPKLRYPRDIHQAANEAEEARCLDEVERLLRRSAEVAKHEDSRIAGMIIEPIQAEGGDNHASSAYFRSLRDLAANYGVAFIVDEVQTGCGSTGKFWAHEHWGLENPPDLVTFSKKMQTGGYYAKEEFRVKEGYRIFNTWMGDPSKMITLKAVLDVIERDNLLENVNITGEYLKAGLNEIAAKFPALVSGVRGQGTYLAIDLPTEAVRNDFVTLMKTKGVASGGCGVNSVRFRPSLVFQPKHAAEYLDKMHEVCKILVKPK</sequence>
<gene>
    <name evidence="1" type="ORF">PsorP6_007762</name>
</gene>
<organism evidence="1 2">
    <name type="scientific">Peronosclerospora sorghi</name>
    <dbReference type="NCBI Taxonomy" id="230839"/>
    <lineage>
        <taxon>Eukaryota</taxon>
        <taxon>Sar</taxon>
        <taxon>Stramenopiles</taxon>
        <taxon>Oomycota</taxon>
        <taxon>Peronosporomycetes</taxon>
        <taxon>Peronosporales</taxon>
        <taxon>Peronosporaceae</taxon>
        <taxon>Peronosclerospora</taxon>
    </lineage>
</organism>
<accession>A0ACC0WAE2</accession>
<proteinExistence type="predicted"/>
<comment type="caution">
    <text evidence="1">The sequence shown here is derived from an EMBL/GenBank/DDBJ whole genome shotgun (WGS) entry which is preliminary data.</text>
</comment>
<evidence type="ECO:0000313" key="2">
    <source>
        <dbReference type="Proteomes" id="UP001163321"/>
    </source>
</evidence>
<protein>
    <submittedName>
        <fullName evidence="1">Uncharacterized protein</fullName>
    </submittedName>
</protein>
<reference evidence="1 2" key="1">
    <citation type="journal article" date="2022" name="bioRxiv">
        <title>The genome of the oomycete Peronosclerospora sorghi, a cosmopolitan pathogen of maize and sorghum, is inflated with dispersed pseudogenes.</title>
        <authorList>
            <person name="Fletcher K."/>
            <person name="Martin F."/>
            <person name="Isakeit T."/>
            <person name="Cavanaugh K."/>
            <person name="Magill C."/>
            <person name="Michelmore R."/>
        </authorList>
    </citation>
    <scope>NUCLEOTIDE SEQUENCE [LARGE SCALE GENOMIC DNA]</scope>
    <source>
        <strain evidence="1">P6</strain>
    </source>
</reference>
<name>A0ACC0WAE2_9STRA</name>
<dbReference type="Proteomes" id="UP001163321">
    <property type="component" value="Chromosome 3"/>
</dbReference>
<dbReference type="EMBL" id="CM047582">
    <property type="protein sequence ID" value="KAI9915001.1"/>
    <property type="molecule type" value="Genomic_DNA"/>
</dbReference>
<keyword evidence="2" id="KW-1185">Reference proteome</keyword>
<evidence type="ECO:0000313" key="1">
    <source>
        <dbReference type="EMBL" id="KAI9915001.1"/>
    </source>
</evidence>